<evidence type="ECO:0000256" key="7">
    <source>
        <dbReference type="ARBA" id="ARBA00023004"/>
    </source>
</evidence>
<evidence type="ECO:0000259" key="10">
    <source>
        <dbReference type="PROSITE" id="PS51471"/>
    </source>
</evidence>
<keyword evidence="3" id="KW-0479">Metal-binding</keyword>
<keyword evidence="5" id="KW-0223">Dioxygenase</keyword>
<dbReference type="GO" id="GO:0005506">
    <property type="term" value="F:iron ion binding"/>
    <property type="evidence" value="ECO:0007669"/>
    <property type="project" value="InterPro"/>
</dbReference>
<dbReference type="Gene3D" id="2.60.120.620">
    <property type="entry name" value="q2cbj1_9rhob like domain"/>
    <property type="match status" value="2"/>
</dbReference>
<comment type="similarity">
    <text evidence="2">Belongs to the TPA1 family.</text>
</comment>
<proteinExistence type="inferred from homology"/>
<dbReference type="AlphaFoldDB" id="A0AA88XSM6"/>
<dbReference type="Pfam" id="PF13661">
    <property type="entry name" value="2OG-FeII_Oxy_4"/>
    <property type="match status" value="1"/>
</dbReference>
<reference evidence="11" key="1">
    <citation type="submission" date="2019-08" db="EMBL/GenBank/DDBJ databases">
        <title>The improved chromosome-level genome for the pearl oyster Pinctada fucata martensii using PacBio sequencing and Hi-C.</title>
        <authorList>
            <person name="Zheng Z."/>
        </authorList>
    </citation>
    <scope>NUCLEOTIDE SEQUENCE</scope>
    <source>
        <strain evidence="11">ZZ-2019</strain>
        <tissue evidence="11">Adductor muscle</tissue>
    </source>
</reference>
<evidence type="ECO:0000256" key="8">
    <source>
        <dbReference type="ARBA" id="ARBA00029938"/>
    </source>
</evidence>
<dbReference type="InterPro" id="IPR051842">
    <property type="entry name" value="uS12_prolyl_hydroxylase"/>
</dbReference>
<evidence type="ECO:0000256" key="1">
    <source>
        <dbReference type="ARBA" id="ARBA00001961"/>
    </source>
</evidence>
<dbReference type="InterPro" id="IPR039558">
    <property type="entry name" value="TPA1/OFD1_N"/>
</dbReference>
<organism evidence="11 12">
    <name type="scientific">Pinctada imbricata</name>
    <name type="common">Atlantic pearl-oyster</name>
    <name type="synonym">Pinctada martensii</name>
    <dbReference type="NCBI Taxonomy" id="66713"/>
    <lineage>
        <taxon>Eukaryota</taxon>
        <taxon>Metazoa</taxon>
        <taxon>Spiralia</taxon>
        <taxon>Lophotrochozoa</taxon>
        <taxon>Mollusca</taxon>
        <taxon>Bivalvia</taxon>
        <taxon>Autobranchia</taxon>
        <taxon>Pteriomorphia</taxon>
        <taxon>Pterioida</taxon>
        <taxon>Pterioidea</taxon>
        <taxon>Pteriidae</taxon>
        <taxon>Pinctada</taxon>
    </lineage>
</organism>
<dbReference type="SMART" id="SM00702">
    <property type="entry name" value="P4Hc"/>
    <property type="match status" value="1"/>
</dbReference>
<protein>
    <recommendedName>
        <fullName evidence="8">uS12 prolyl 3-hydroxylase</fullName>
    </recommendedName>
</protein>
<keyword evidence="12" id="KW-1185">Reference proteome</keyword>
<evidence type="ECO:0000256" key="4">
    <source>
        <dbReference type="ARBA" id="ARBA00022896"/>
    </source>
</evidence>
<dbReference type="InterPro" id="IPR005123">
    <property type="entry name" value="Oxoglu/Fe-dep_dioxygenase_dom"/>
</dbReference>
<evidence type="ECO:0000256" key="3">
    <source>
        <dbReference type="ARBA" id="ARBA00022723"/>
    </source>
</evidence>
<keyword evidence="6" id="KW-0560">Oxidoreductase</keyword>
<gene>
    <name evidence="11" type="ORF">FSP39_021333</name>
</gene>
<dbReference type="PANTHER" id="PTHR12117:SF0">
    <property type="entry name" value="PROLYL 3-HYDROXYLASE OGFOD1"/>
    <property type="match status" value="1"/>
</dbReference>
<dbReference type="GO" id="GO:0031543">
    <property type="term" value="F:peptidyl-proline dioxygenase activity"/>
    <property type="evidence" value="ECO:0007669"/>
    <property type="project" value="TreeGrafter"/>
</dbReference>
<feature type="domain" description="Fe2OG dioxygenase" evidence="10">
    <location>
        <begin position="124"/>
        <end position="227"/>
    </location>
</feature>
<evidence type="ECO:0000313" key="11">
    <source>
        <dbReference type="EMBL" id="KAK3091622.1"/>
    </source>
</evidence>
<evidence type="ECO:0000256" key="6">
    <source>
        <dbReference type="ARBA" id="ARBA00023002"/>
    </source>
</evidence>
<dbReference type="GO" id="GO:0005737">
    <property type="term" value="C:cytoplasm"/>
    <property type="evidence" value="ECO:0007669"/>
    <property type="project" value="TreeGrafter"/>
</dbReference>
<dbReference type="GO" id="GO:0006449">
    <property type="term" value="P:regulation of translational termination"/>
    <property type="evidence" value="ECO:0007669"/>
    <property type="project" value="TreeGrafter"/>
</dbReference>
<name>A0AA88XSM6_PINIB</name>
<dbReference type="Pfam" id="PF10637">
    <property type="entry name" value="Ofd1_CTDD"/>
    <property type="match status" value="1"/>
</dbReference>
<comment type="caution">
    <text evidence="11">The sequence shown here is derived from an EMBL/GenBank/DDBJ whole genome shotgun (WGS) entry which is preliminary data.</text>
</comment>
<dbReference type="InterPro" id="IPR006620">
    <property type="entry name" value="Pro_4_hyd_alph"/>
</dbReference>
<dbReference type="InterPro" id="IPR019601">
    <property type="entry name" value="Oxoglutarate/Fe-dep_Oase_C"/>
</dbReference>
<evidence type="ECO:0000256" key="5">
    <source>
        <dbReference type="ARBA" id="ARBA00022964"/>
    </source>
</evidence>
<dbReference type="PANTHER" id="PTHR12117">
    <property type="entry name" value="HISTONE ACETYLTRANSFERASE COMPLEX"/>
    <property type="match status" value="1"/>
</dbReference>
<dbReference type="PROSITE" id="PS51471">
    <property type="entry name" value="FE2OG_OXY"/>
    <property type="match status" value="1"/>
</dbReference>
<dbReference type="GO" id="GO:0031418">
    <property type="term" value="F:L-ascorbic acid binding"/>
    <property type="evidence" value="ECO:0007669"/>
    <property type="project" value="UniProtKB-KW"/>
</dbReference>
<dbReference type="Proteomes" id="UP001186944">
    <property type="component" value="Unassembled WGS sequence"/>
</dbReference>
<evidence type="ECO:0000256" key="9">
    <source>
        <dbReference type="ARBA" id="ARBA00047444"/>
    </source>
</evidence>
<keyword evidence="7" id="KW-0408">Iron</keyword>
<accession>A0AA88XSM6</accession>
<sequence length="485" mass="55896">MTTPISQDPGGSVLGFHYPLPVNCKTECYLPVPIGTSTNIQLTQNPFCHCVIPNIIKDQDFVDRLQEEILDLTFSEKNNDLYKFHQSLEDLKVIESPLISRLRSFIYKDLLKWIQEVTGIELNNNVDMSCASYRYTDILLCHDDELDDRRVAFIYYLVPKSWREEDGGSLDLFCVDSKGEPREIVKSIHPKRNTFVFFEVGPTSFHQVSEILTEDKTRLSVSGWFHGPPVYRPPAYVEIPPSPQPYLSIEEEEFYSWINPLYLDPETQAEIKDTFKEESQIELHCFLQEDKYEALMTVLKSKSDSQWKKQGPAHKRHYWSLDNESPDIVQSCVRFLQSDAMFLVLSSLTGLRLHELAQVSDDDDSDDECDNKKDTKGQAMCRSVVRRWTHGCYTLVHDSDIESGSWALDAVLFIDCDDWKPEYGGVTSYIAKGEKEELLSVCPKANGLALVYRDTETCKFVKHLNKLITELPNKCFYDISSVYYE</sequence>
<comment type="cofactor">
    <cofactor evidence="1">
        <name>L-ascorbate</name>
        <dbReference type="ChEBI" id="CHEBI:38290"/>
    </cofactor>
</comment>
<evidence type="ECO:0000313" key="12">
    <source>
        <dbReference type="Proteomes" id="UP001186944"/>
    </source>
</evidence>
<comment type="catalytic activity">
    <reaction evidence="9">
        <text>[ribosomal protein uS12]-L-proline + 2-oxoglutarate + O2 = [ribosomal protein uS12]-(3S)-3-hydroxy-L-proline + succinate + CO2</text>
        <dbReference type="Rhea" id="RHEA:54156"/>
        <dbReference type="Rhea" id="RHEA-COMP:13816"/>
        <dbReference type="Rhea" id="RHEA-COMP:13818"/>
        <dbReference type="ChEBI" id="CHEBI:15379"/>
        <dbReference type="ChEBI" id="CHEBI:16526"/>
        <dbReference type="ChEBI" id="CHEBI:16810"/>
        <dbReference type="ChEBI" id="CHEBI:30031"/>
        <dbReference type="ChEBI" id="CHEBI:50342"/>
        <dbReference type="ChEBI" id="CHEBI:85428"/>
    </reaction>
</comment>
<dbReference type="EMBL" id="VSWD01000010">
    <property type="protein sequence ID" value="KAK3091622.1"/>
    <property type="molecule type" value="Genomic_DNA"/>
</dbReference>
<evidence type="ECO:0000256" key="2">
    <source>
        <dbReference type="ARBA" id="ARBA00007443"/>
    </source>
</evidence>
<keyword evidence="4" id="KW-0847">Vitamin C</keyword>